<gene>
    <name evidence="4" type="ORF">MP_TR6636_c0_g1_i1_g.19511</name>
</gene>
<evidence type="ECO:0000259" key="3">
    <source>
        <dbReference type="Pfam" id="PF24714"/>
    </source>
</evidence>
<feature type="compositionally biased region" description="Low complexity" evidence="1">
    <location>
        <begin position="427"/>
        <end position="436"/>
    </location>
</feature>
<evidence type="ECO:0000313" key="4">
    <source>
        <dbReference type="EMBL" id="JAU78313.1"/>
    </source>
</evidence>
<dbReference type="FunFam" id="1.25.10.10:FF:000224">
    <property type="entry name" value="Microtubule-associated protein TORTIFOLIA1"/>
    <property type="match status" value="1"/>
</dbReference>
<feature type="domain" description="TORTIFOLIA1/SINE1-2 N-terminal" evidence="3">
    <location>
        <begin position="37"/>
        <end position="321"/>
    </location>
</feature>
<dbReference type="InterPro" id="IPR033337">
    <property type="entry name" value="TORTIFOLIA1/SINE1-2"/>
</dbReference>
<feature type="compositionally biased region" description="Polar residues" evidence="1">
    <location>
        <begin position="570"/>
        <end position="581"/>
    </location>
</feature>
<dbReference type="InterPro" id="IPR011989">
    <property type="entry name" value="ARM-like"/>
</dbReference>
<proteinExistence type="predicted"/>
<feature type="region of interest" description="Disordered" evidence="1">
    <location>
        <begin position="411"/>
        <end position="451"/>
    </location>
</feature>
<organism evidence="4">
    <name type="scientific">Noccaea caerulescens</name>
    <name type="common">Alpine penny-cress</name>
    <name type="synonym">Thlaspi caerulescens</name>
    <dbReference type="NCBI Taxonomy" id="107243"/>
    <lineage>
        <taxon>Eukaryota</taxon>
        <taxon>Viridiplantae</taxon>
        <taxon>Streptophyta</taxon>
        <taxon>Embryophyta</taxon>
        <taxon>Tracheophyta</taxon>
        <taxon>Spermatophyta</taxon>
        <taxon>Magnoliopsida</taxon>
        <taxon>eudicotyledons</taxon>
        <taxon>Gunneridae</taxon>
        <taxon>Pentapetalae</taxon>
        <taxon>rosids</taxon>
        <taxon>malvids</taxon>
        <taxon>Brassicales</taxon>
        <taxon>Brassicaceae</taxon>
        <taxon>Coluteocarpeae</taxon>
        <taxon>Noccaea</taxon>
    </lineage>
</organism>
<feature type="domain" description="TORTIFOLIA1/TORL1-2 C-terminal" evidence="2">
    <location>
        <begin position="673"/>
        <end position="733"/>
    </location>
</feature>
<name>A0A1J3ID08_NOCCA</name>
<dbReference type="PANTHER" id="PTHR31355:SF20">
    <property type="entry name" value="TORTIFOLIA1-LIKE PROTEIN 1"/>
    <property type="match status" value="1"/>
</dbReference>
<dbReference type="InterPro" id="IPR016024">
    <property type="entry name" value="ARM-type_fold"/>
</dbReference>
<dbReference type="SUPFAM" id="SSF48371">
    <property type="entry name" value="ARM repeat"/>
    <property type="match status" value="1"/>
</dbReference>
<evidence type="ECO:0000256" key="1">
    <source>
        <dbReference type="SAM" id="MobiDB-lite"/>
    </source>
</evidence>
<dbReference type="Gene3D" id="1.25.10.10">
    <property type="entry name" value="Leucine-rich Repeat Variant"/>
    <property type="match status" value="2"/>
</dbReference>
<dbReference type="GO" id="GO:0009826">
    <property type="term" value="P:unidimensional cell growth"/>
    <property type="evidence" value="ECO:0007669"/>
    <property type="project" value="TreeGrafter"/>
</dbReference>
<dbReference type="Pfam" id="PF24714">
    <property type="entry name" value="TOR1L1_N"/>
    <property type="match status" value="1"/>
</dbReference>
<dbReference type="AlphaFoldDB" id="A0A1J3ID08"/>
<dbReference type="PANTHER" id="PTHR31355">
    <property type="entry name" value="MICROTUBULE-ASSOCIATED PROTEIN TORTIFOLIA1"/>
    <property type="match status" value="1"/>
</dbReference>
<sequence>MGSQTATKPSKPTMKHSNAASFSVRSSVALSSHSAMVELKQRILTSLSRIGDRDTYQIAVDDLEKVVVSVSDSPDILPVLLHCLFDSFADPKAPVKRESIRLLSFLCLTYSDLTSSQLAKIISHIVKRLKDADNGVRDACRDAIGSLSAQFLNETEEGNGDSAGSSLVGLFAKPLFEAMAEQNKSLQSGAAICMGKMVDSVSEPPVAAFQKLCPRISKLLNSPNYITKGSLLPVVGSLSQIGAIAPQNLESLLNSIHECLGCADWITRKAAADVLISLAVHSSSLVADKTDSTLTALEACRFDKIKPVRDSLSEALNAWKNIAGTSDDQKDVSSEQCMLERNRETDSIAGLVTQGSSDGLSSNSDSISKAVLILRKKAPRLTGKDLNPEFFQKLEKGGSGDMPVEVILPCRQKNSSNSNTEDDESDASASVSMSRSKGLPRRAGDHPKQRHFGDFAREKWVDERMNGGESRLRAFDGERTEAESTESRGNWPPLQRQLLQLERQQTHIMNMLQGFMGGSHDGMTSLENRVRGLERIVEEMSREMSIQPGARGKAAASWRSDVDGWDSPTYGASSRNAQTSTRRIRGTGPTDSEHSGNSRRAWDKSSVPIRLGEGPSARSVWQASKDEATLEAIRVAGEECGETSRKRRVSIPQAEAIMDEDDDGRGGQGRDPVWTCWSNAMHAVRVGDTDSAFAEVLSTGDELLLVKLMDKTGPVLDQLSSDIGNELLHSVAHSVLLPIDIVSPLGLFMLLFI</sequence>
<dbReference type="EMBL" id="GEVM01027625">
    <property type="protein sequence ID" value="JAU78313.1"/>
    <property type="molecule type" value="Transcribed_RNA"/>
</dbReference>
<dbReference type="InterPro" id="IPR057600">
    <property type="entry name" value="TORTIFOLIA1/SINE1-2_N"/>
</dbReference>
<feature type="region of interest" description="Disordered" evidence="1">
    <location>
        <begin position="543"/>
        <end position="623"/>
    </location>
</feature>
<reference evidence="4" key="1">
    <citation type="submission" date="2016-07" db="EMBL/GenBank/DDBJ databases">
        <title>De novo transcriptome assembly of four accessions of the metal hyperaccumulator plant Noccaea caerulescens.</title>
        <authorList>
            <person name="Blande D."/>
            <person name="Halimaa P."/>
            <person name="Tervahauta A.I."/>
            <person name="Aarts M.G."/>
            <person name="Karenlampi S.O."/>
        </authorList>
    </citation>
    <scope>NUCLEOTIDE SEQUENCE</scope>
</reference>
<dbReference type="Pfam" id="PF24713">
    <property type="entry name" value="TOR1L1_C"/>
    <property type="match status" value="1"/>
</dbReference>
<feature type="compositionally biased region" description="Basic and acidic residues" evidence="1">
    <location>
        <begin position="442"/>
        <end position="451"/>
    </location>
</feature>
<evidence type="ECO:0000259" key="2">
    <source>
        <dbReference type="Pfam" id="PF24713"/>
    </source>
</evidence>
<feature type="compositionally biased region" description="Basic and acidic residues" evidence="1">
    <location>
        <begin position="591"/>
        <end position="603"/>
    </location>
</feature>
<dbReference type="GO" id="GO:0010005">
    <property type="term" value="C:cortical microtubule, transverse to long axis"/>
    <property type="evidence" value="ECO:0007669"/>
    <property type="project" value="TreeGrafter"/>
</dbReference>
<accession>A0A1J3ID08</accession>
<dbReference type="GO" id="GO:0010031">
    <property type="term" value="P:circumnutation"/>
    <property type="evidence" value="ECO:0007669"/>
    <property type="project" value="TreeGrafter"/>
</dbReference>
<dbReference type="InterPro" id="IPR057599">
    <property type="entry name" value="TORTIFOLIA1/TORL1-2_C"/>
</dbReference>
<dbReference type="GO" id="GO:0008017">
    <property type="term" value="F:microtubule binding"/>
    <property type="evidence" value="ECO:0007669"/>
    <property type="project" value="InterPro"/>
</dbReference>
<protein>
    <submittedName>
        <fullName evidence="4">Microtubule-associated protein SPIRAL2-like</fullName>
    </submittedName>
</protein>